<dbReference type="CDD" id="cd00564">
    <property type="entry name" value="TMP_TenI"/>
    <property type="match status" value="1"/>
</dbReference>
<dbReference type="RefSeq" id="WP_179664104.1">
    <property type="nucleotide sequence ID" value="NZ_JACCBG010000001.1"/>
</dbReference>
<evidence type="ECO:0000256" key="1">
    <source>
        <dbReference type="ARBA" id="ARBA00003814"/>
    </source>
</evidence>
<evidence type="ECO:0000259" key="4">
    <source>
        <dbReference type="Pfam" id="PF02581"/>
    </source>
</evidence>
<organism evidence="5 6">
    <name type="scientific">Nocardioides panaciterrulae</name>
    <dbReference type="NCBI Taxonomy" id="661492"/>
    <lineage>
        <taxon>Bacteria</taxon>
        <taxon>Bacillati</taxon>
        <taxon>Actinomycetota</taxon>
        <taxon>Actinomycetes</taxon>
        <taxon>Propionibacteriales</taxon>
        <taxon>Nocardioidaceae</taxon>
        <taxon>Nocardioides</taxon>
    </lineage>
</organism>
<dbReference type="GO" id="GO:0005737">
    <property type="term" value="C:cytoplasm"/>
    <property type="evidence" value="ECO:0007669"/>
    <property type="project" value="TreeGrafter"/>
</dbReference>
<dbReference type="InterPro" id="IPR013785">
    <property type="entry name" value="Aldolase_TIM"/>
</dbReference>
<dbReference type="EMBL" id="JACCBG010000001">
    <property type="protein sequence ID" value="NYD42470.1"/>
    <property type="molecule type" value="Genomic_DNA"/>
</dbReference>
<keyword evidence="5" id="KW-0808">Transferase</keyword>
<feature type="domain" description="Thiamine phosphate synthase/TenI" evidence="4">
    <location>
        <begin position="6"/>
        <end position="175"/>
    </location>
</feature>
<dbReference type="AlphaFoldDB" id="A0A7Y9E7Q3"/>
<dbReference type="PANTHER" id="PTHR20857">
    <property type="entry name" value="THIAMINE-PHOSPHATE PYROPHOSPHORYLASE"/>
    <property type="match status" value="1"/>
</dbReference>
<evidence type="ECO:0000256" key="2">
    <source>
        <dbReference type="ARBA" id="ARBA00004948"/>
    </source>
</evidence>
<reference evidence="5 6" key="1">
    <citation type="submission" date="2020-07" db="EMBL/GenBank/DDBJ databases">
        <title>Sequencing the genomes of 1000 actinobacteria strains.</title>
        <authorList>
            <person name="Klenk H.-P."/>
        </authorList>
    </citation>
    <scope>NUCLEOTIDE SEQUENCE [LARGE SCALE GENOMIC DNA]</scope>
    <source>
        <strain evidence="5 6">DSM 21350</strain>
    </source>
</reference>
<dbReference type="Gene3D" id="3.20.20.70">
    <property type="entry name" value="Aldolase class I"/>
    <property type="match status" value="1"/>
</dbReference>
<comment type="pathway">
    <text evidence="2">Cofactor biosynthesis; thiamine diphosphate biosynthesis.</text>
</comment>
<dbReference type="GO" id="GO:0009228">
    <property type="term" value="P:thiamine biosynthetic process"/>
    <property type="evidence" value="ECO:0007669"/>
    <property type="project" value="UniProtKB-KW"/>
</dbReference>
<comment type="caution">
    <text evidence="5">The sequence shown here is derived from an EMBL/GenBank/DDBJ whole genome shotgun (WGS) entry which is preliminary data.</text>
</comment>
<evidence type="ECO:0000256" key="3">
    <source>
        <dbReference type="ARBA" id="ARBA00022977"/>
    </source>
</evidence>
<dbReference type="PANTHER" id="PTHR20857:SF15">
    <property type="entry name" value="THIAMINE-PHOSPHATE SYNTHASE"/>
    <property type="match status" value="1"/>
</dbReference>
<proteinExistence type="predicted"/>
<keyword evidence="6" id="KW-1185">Reference proteome</keyword>
<dbReference type="InterPro" id="IPR036206">
    <property type="entry name" value="ThiamineP_synth_sf"/>
</dbReference>
<dbReference type="SUPFAM" id="SSF51391">
    <property type="entry name" value="Thiamin phosphate synthase"/>
    <property type="match status" value="1"/>
</dbReference>
<accession>A0A7Y9E7Q3</accession>
<comment type="function">
    <text evidence="1">Condenses 4-methyl-5-(beta-hydroxyethyl)thiazole monophosphate (THZ-P) and 2-methyl-4-amino-5-hydroxymethyl pyrimidine pyrophosphate (HMP-PP) to form thiamine monophosphate (TMP).</text>
</comment>
<name>A0A7Y9E7Q3_9ACTN</name>
<protein>
    <submittedName>
        <fullName evidence="5">Thiamine-phosphate pyrophosphorylase</fullName>
        <ecNumber evidence="5">2.5.1.3</ecNumber>
    </submittedName>
</protein>
<sequence length="195" mass="20170">MRLPGLLVVTDRAQAGEPLEDALVRLADNGVRGVVLREKDLPYDERSRLVDRVVDRLADHDVVLLVAIGRDGRPAGPRVHLAADADFPTPRPEIVGRSCHDAGEVGRAAAEGCDYVTVSPVFPSDSKPGYGPCLGPDGLGRLLAGAPPAYALGGVLPGHVEACLSAGAAGVAVMGPLMREPALAADYLAALGQET</sequence>
<gene>
    <name evidence="5" type="ORF">BJZ21_002553</name>
</gene>
<dbReference type="GO" id="GO:0004789">
    <property type="term" value="F:thiamine-phosphate diphosphorylase activity"/>
    <property type="evidence" value="ECO:0007669"/>
    <property type="project" value="UniProtKB-EC"/>
</dbReference>
<evidence type="ECO:0000313" key="6">
    <source>
        <dbReference type="Proteomes" id="UP000535511"/>
    </source>
</evidence>
<dbReference type="Proteomes" id="UP000535511">
    <property type="component" value="Unassembled WGS sequence"/>
</dbReference>
<dbReference type="EC" id="2.5.1.3" evidence="5"/>
<evidence type="ECO:0000313" key="5">
    <source>
        <dbReference type="EMBL" id="NYD42470.1"/>
    </source>
</evidence>
<keyword evidence="3" id="KW-0784">Thiamine biosynthesis</keyword>
<dbReference type="InterPro" id="IPR022998">
    <property type="entry name" value="ThiamineP_synth_TenI"/>
</dbReference>
<dbReference type="Pfam" id="PF02581">
    <property type="entry name" value="TMP-TENI"/>
    <property type="match status" value="1"/>
</dbReference>